<sequence length="147" mass="17092" precursor="true">MTSKLDPRFNDPRFSTRVEITVPFHDADAMGVVWHGNYFRYLEVAREQLLKQFDYGYRQMQASGYVWPIVDTRVKYIAPLLFEQRIAVHAQLEEIENRLRIGYQIYDIETGKRTTTGYTLQVAVDAATKEMCFVSPQVLFDKTGVSL</sequence>
<organism evidence="3 5">
    <name type="scientific">Rahnella sp. (strain Y9602)</name>
    <dbReference type="NCBI Taxonomy" id="2703885"/>
    <lineage>
        <taxon>Bacteria</taxon>
        <taxon>Pseudomonadati</taxon>
        <taxon>Pseudomonadota</taxon>
        <taxon>Gammaproteobacteria</taxon>
        <taxon>Enterobacterales</taxon>
        <taxon>Yersiniaceae</taxon>
        <taxon>Rahnella</taxon>
    </lineage>
</organism>
<keyword evidence="2 4" id="KW-0378">Hydrolase</keyword>
<dbReference type="Gene3D" id="3.10.129.10">
    <property type="entry name" value="Hotdog Thioesterase"/>
    <property type="match status" value="1"/>
</dbReference>
<dbReference type="Pfam" id="PF13279">
    <property type="entry name" value="4HBT_2"/>
    <property type="match status" value="1"/>
</dbReference>
<reference evidence="4 6" key="3">
    <citation type="submission" date="2024-09" db="EMBL/GenBank/DDBJ databases">
        <title>Genomes of Rahnella.</title>
        <authorList>
            <person name="Mnguni F.C."/>
            <person name="Shin G.Y."/>
            <person name="Coutinho T."/>
        </authorList>
    </citation>
    <scope>NUCLEOTIDE SEQUENCE [LARGE SCALE GENOMIC DNA]</scope>
    <source>
        <strain evidence="4 6">20WA0057</strain>
    </source>
</reference>
<dbReference type="KEGG" id="rah:Rahaq_0904"/>
<name>A0A0H3F6K2_RAHSY</name>
<evidence type="ECO:0000313" key="6">
    <source>
        <dbReference type="Proteomes" id="UP001598201"/>
    </source>
</evidence>
<protein>
    <submittedName>
        <fullName evidence="4">Acyl-CoA thioesterase</fullName>
        <ecNumber evidence="4">3.1.2.-</ecNumber>
    </submittedName>
    <submittedName>
        <fullName evidence="3">Thioesterase superfamily protein</fullName>
    </submittedName>
</protein>
<dbReference type="SUPFAM" id="SSF54637">
    <property type="entry name" value="Thioesterase/thiol ester dehydrase-isomerase"/>
    <property type="match status" value="1"/>
</dbReference>
<dbReference type="EC" id="3.1.2.-" evidence="4"/>
<dbReference type="PANTHER" id="PTHR31793">
    <property type="entry name" value="4-HYDROXYBENZOYL-COA THIOESTERASE FAMILY MEMBER"/>
    <property type="match status" value="1"/>
</dbReference>
<dbReference type="EMBL" id="JBHUCJ010000075">
    <property type="protein sequence ID" value="MFD3226181.1"/>
    <property type="molecule type" value="Genomic_DNA"/>
</dbReference>
<evidence type="ECO:0000313" key="5">
    <source>
        <dbReference type="Proteomes" id="UP000007257"/>
    </source>
</evidence>
<gene>
    <name evidence="3" type="ordered locus">Rahaq_0904</name>
    <name evidence="4" type="ORF">ACFPK4_21790</name>
</gene>
<reference evidence="5" key="1">
    <citation type="submission" date="2011-01" db="EMBL/GenBank/DDBJ databases">
        <title>Complete sequence of chromosome of Rahnella sp. Y9602.</title>
        <authorList>
            <consortium name="US DOE Joint Genome Institute"/>
            <person name="Lucas S."/>
            <person name="Copeland A."/>
            <person name="Lapidus A."/>
            <person name="Cheng J.-F."/>
            <person name="Goodwin L."/>
            <person name="Pitluck S."/>
            <person name="Lu M."/>
            <person name="Detter J.C."/>
            <person name="Han C."/>
            <person name="Tapia R."/>
            <person name="Land M."/>
            <person name="Hauser L."/>
            <person name="Kyrpides N."/>
            <person name="Ivanova N."/>
            <person name="Ovchinnikova G."/>
            <person name="Pagani I."/>
            <person name="Sobecky P.A."/>
            <person name="Martinez R.J."/>
            <person name="Woyke T."/>
        </authorList>
    </citation>
    <scope>NUCLEOTIDE SEQUENCE [LARGE SCALE GENOMIC DNA]</scope>
    <source>
        <strain evidence="5">Y9602</strain>
    </source>
</reference>
<evidence type="ECO:0000313" key="3">
    <source>
        <dbReference type="EMBL" id="ADW72529.1"/>
    </source>
</evidence>
<dbReference type="Proteomes" id="UP000007257">
    <property type="component" value="Chromosome"/>
</dbReference>
<dbReference type="AlphaFoldDB" id="A0A0H3F6K2"/>
<evidence type="ECO:0000313" key="4">
    <source>
        <dbReference type="EMBL" id="MFD3226181.1"/>
    </source>
</evidence>
<dbReference type="HOGENOM" id="CLU_101141_3_0_6"/>
<dbReference type="eggNOG" id="COG0824">
    <property type="taxonomic scope" value="Bacteria"/>
</dbReference>
<dbReference type="CDD" id="cd00586">
    <property type="entry name" value="4HBT"/>
    <property type="match status" value="1"/>
</dbReference>
<reference evidence="3 5" key="2">
    <citation type="journal article" date="2012" name="J. Bacteriol.">
        <title>Complete Genome Sequence of Rahnella sp. Strain Y9602, a Gammaproteobacterium Isolate from Metal- and Radionuclide-Contaminated Soil.</title>
        <authorList>
            <person name="Martinez R.J."/>
            <person name="Bruce D."/>
            <person name="Detter C."/>
            <person name="Goodwin L.A."/>
            <person name="Han J."/>
            <person name="Han C.S."/>
            <person name="Held B."/>
            <person name="Land M.L."/>
            <person name="Mikhailova N."/>
            <person name="Nolan M."/>
            <person name="Pennacchio L."/>
            <person name="Pitluck S."/>
            <person name="Tapia R."/>
            <person name="Woyke T."/>
            <person name="Sobecky P.A."/>
        </authorList>
    </citation>
    <scope>NUCLEOTIDE SEQUENCE [LARGE SCALE GENOMIC DNA]</scope>
    <source>
        <strain evidence="3 5">Y9602</strain>
    </source>
</reference>
<proteinExistence type="inferred from homology"/>
<dbReference type="PANTHER" id="PTHR31793:SF27">
    <property type="entry name" value="NOVEL THIOESTERASE SUPERFAMILY DOMAIN AND SAPOSIN A-TYPE DOMAIN CONTAINING PROTEIN (0610012H03RIK)"/>
    <property type="match status" value="1"/>
</dbReference>
<dbReference type="InterPro" id="IPR029069">
    <property type="entry name" value="HotDog_dom_sf"/>
</dbReference>
<comment type="similarity">
    <text evidence="1">Belongs to the 4-hydroxybenzoyl-CoA thioesterase family.</text>
</comment>
<dbReference type="GO" id="GO:0047617">
    <property type="term" value="F:fatty acyl-CoA hydrolase activity"/>
    <property type="evidence" value="ECO:0007669"/>
    <property type="project" value="TreeGrafter"/>
</dbReference>
<dbReference type="Proteomes" id="UP001598201">
    <property type="component" value="Unassembled WGS sequence"/>
</dbReference>
<dbReference type="OrthoDB" id="9800856at2"/>
<dbReference type="GeneID" id="95418398"/>
<evidence type="ECO:0000256" key="1">
    <source>
        <dbReference type="ARBA" id="ARBA00005953"/>
    </source>
</evidence>
<keyword evidence="6" id="KW-1185">Reference proteome</keyword>
<dbReference type="RefSeq" id="WP_013574234.1">
    <property type="nucleotide sequence ID" value="NC_015061.1"/>
</dbReference>
<accession>A0A0H3F6K2</accession>
<dbReference type="InterPro" id="IPR050563">
    <property type="entry name" value="4-hydroxybenzoyl-CoA_TE"/>
</dbReference>
<dbReference type="EMBL" id="CP002505">
    <property type="protein sequence ID" value="ADW72529.1"/>
    <property type="molecule type" value="Genomic_DNA"/>
</dbReference>
<evidence type="ECO:0000256" key="2">
    <source>
        <dbReference type="ARBA" id="ARBA00022801"/>
    </source>
</evidence>